<gene>
    <name evidence="4" type="ORF">HOLleu_21686</name>
</gene>
<keyword evidence="3" id="KW-0732">Signal</keyword>
<feature type="chain" id="PRO_5040342304" description="Ig-like domain-containing protein" evidence="3">
    <location>
        <begin position="29"/>
        <end position="1127"/>
    </location>
</feature>
<protein>
    <recommendedName>
        <fullName evidence="6">Ig-like domain-containing protein</fullName>
    </recommendedName>
</protein>
<keyword evidence="2" id="KW-0812">Transmembrane</keyword>
<feature type="compositionally biased region" description="Basic and acidic residues" evidence="1">
    <location>
        <begin position="956"/>
        <end position="997"/>
    </location>
</feature>
<sequence>MACDLSTGRMMFLFTWLGILLLPSVSLGKTGSLRCPTSVQVELGTDGLIECAIGFKYGNLYWYSGDTFSETPPIVRLENGVPEGGDGFDITHNGSLVVLSADVSLEGTYTIVVFHLNNTYEHSSTSLKTFANPKPHFPLFQRCKGGQNCFLKADGKGSVQCSINGARPAFELNLQSEGVMLVNVTNKNVTDKSTGLTDTTAKAYYESAECVQLSNITCIATGLDMQELKSTLTFHDKCSPINPTGPTGKSSAGAAVVITLVIIVIIVIAVVVTIYFIRKRRDDYEREKKSEVKVTNSDNDCANAPLLSKKENSDSKKTVKENKEILLDALCEKYLSDYFGTSRIGNDRIISIDDVYIDTEFELKDDNGETSTFLISDILKKSFINDGKMRLFVSNKMQITFSSHLAYLWSEQKTKDNILLVFNMQDVSYHTTIATALKEMLQDRVPLTEDDLIKIIEEFGCHIIVEGVELKRLFTKRKEDNPHEVAVESQDTTSLNTDNNVKRHPPSKWTIDNVLRDYKREILHPKISHWVVTFDYGCTTAKNLPYDLVKMKDLPLFTDRIDDYIQNVIEYYYRDTSDEDKQKLYKVVQEVLLNCDIKNKFGKAVVLFLQIIHLIITQCITNDETCNYMSISSLLMKSLALLKVRYGKKFPTKDKDNLTTFEEQLGEVALNQETGSLSSQTMLSEDVVDFSKSIGLIKQSSAGNKITFNVEEGECFLVASFLRNTDKLSNFIDGTISSEDYAAGNKRFQVLSFICALQPSLSREICEMSLKKGKLKYFLNCFCETTNADEFHESIKKYFEKEDCPIFIYSDKPHLAKTRCLLKYCKKWKIKVHQVIFEKITQKIGNTSVVETDNFEMPAVKKLTFNRIQLEDEESMFVYYIEWILKQNIEKVSFDNCRLPEFSPEITFSLKTAFIQSKSNVVIQKTEIQGNMEATYVLNKEKIKWDKKGGKAYKKKDKDAKGGHQDKKQDKEEISSEKTVKQKQENKKTKQAPDKPPRAGTTDNKLGSGQSDLAAGTTDDIQSEVNTSNDVEPFKDKELDGESKDVSVSATNAAEKEGTDFVVESKVDRDRNGQPSEVNTSEPKDNWQVSRETDVPSTGSSDVDNLIKDGSKDTAKSEGNKGDPSAK</sequence>
<accession>A0A9Q1H6Z8</accession>
<keyword evidence="2" id="KW-1133">Transmembrane helix</keyword>
<name>A0A9Q1H6Z8_HOLLE</name>
<proteinExistence type="predicted"/>
<feature type="compositionally biased region" description="Polar residues" evidence="1">
    <location>
        <begin position="1073"/>
        <end position="1103"/>
    </location>
</feature>
<comment type="caution">
    <text evidence="4">The sequence shown here is derived from an EMBL/GenBank/DDBJ whole genome shotgun (WGS) entry which is preliminary data.</text>
</comment>
<dbReference type="OrthoDB" id="6350458at2759"/>
<dbReference type="Proteomes" id="UP001152320">
    <property type="component" value="Chromosome 10"/>
</dbReference>
<evidence type="ECO:0000313" key="4">
    <source>
        <dbReference type="EMBL" id="KAJ8034725.1"/>
    </source>
</evidence>
<feature type="signal peptide" evidence="3">
    <location>
        <begin position="1"/>
        <end position="28"/>
    </location>
</feature>
<feature type="compositionally biased region" description="Polar residues" evidence="1">
    <location>
        <begin position="489"/>
        <end position="499"/>
    </location>
</feature>
<evidence type="ECO:0008006" key="6">
    <source>
        <dbReference type="Google" id="ProtNLM"/>
    </source>
</evidence>
<keyword evidence="5" id="KW-1185">Reference proteome</keyword>
<evidence type="ECO:0000256" key="1">
    <source>
        <dbReference type="SAM" id="MobiDB-lite"/>
    </source>
</evidence>
<dbReference type="AlphaFoldDB" id="A0A9Q1H6Z8"/>
<feature type="compositionally biased region" description="Polar residues" evidence="1">
    <location>
        <begin position="1019"/>
        <end position="1030"/>
    </location>
</feature>
<evidence type="ECO:0000256" key="3">
    <source>
        <dbReference type="SAM" id="SignalP"/>
    </source>
</evidence>
<evidence type="ECO:0000256" key="2">
    <source>
        <dbReference type="SAM" id="Phobius"/>
    </source>
</evidence>
<evidence type="ECO:0000313" key="5">
    <source>
        <dbReference type="Proteomes" id="UP001152320"/>
    </source>
</evidence>
<dbReference type="InterPro" id="IPR036179">
    <property type="entry name" value="Ig-like_dom_sf"/>
</dbReference>
<feature type="compositionally biased region" description="Polar residues" evidence="1">
    <location>
        <begin position="1001"/>
        <end position="1011"/>
    </location>
</feature>
<feature type="compositionally biased region" description="Basic and acidic residues" evidence="1">
    <location>
        <begin position="1105"/>
        <end position="1127"/>
    </location>
</feature>
<feature type="compositionally biased region" description="Basic and acidic residues" evidence="1">
    <location>
        <begin position="1054"/>
        <end position="1072"/>
    </location>
</feature>
<feature type="region of interest" description="Disordered" evidence="1">
    <location>
        <begin position="481"/>
        <end position="502"/>
    </location>
</feature>
<feature type="transmembrane region" description="Helical" evidence="2">
    <location>
        <begin position="252"/>
        <end position="277"/>
    </location>
</feature>
<organism evidence="4 5">
    <name type="scientific">Holothuria leucospilota</name>
    <name type="common">Black long sea cucumber</name>
    <name type="synonym">Mertensiothuria leucospilota</name>
    <dbReference type="NCBI Taxonomy" id="206669"/>
    <lineage>
        <taxon>Eukaryota</taxon>
        <taxon>Metazoa</taxon>
        <taxon>Echinodermata</taxon>
        <taxon>Eleutherozoa</taxon>
        <taxon>Echinozoa</taxon>
        <taxon>Holothuroidea</taxon>
        <taxon>Aspidochirotacea</taxon>
        <taxon>Aspidochirotida</taxon>
        <taxon>Holothuriidae</taxon>
        <taxon>Holothuria</taxon>
    </lineage>
</organism>
<dbReference type="EMBL" id="JAIZAY010000010">
    <property type="protein sequence ID" value="KAJ8034725.1"/>
    <property type="molecule type" value="Genomic_DNA"/>
</dbReference>
<keyword evidence="2" id="KW-0472">Membrane</keyword>
<feature type="region of interest" description="Disordered" evidence="1">
    <location>
        <begin position="949"/>
        <end position="1127"/>
    </location>
</feature>
<feature type="compositionally biased region" description="Basic and acidic residues" evidence="1">
    <location>
        <begin position="1032"/>
        <end position="1045"/>
    </location>
</feature>
<dbReference type="SUPFAM" id="SSF48726">
    <property type="entry name" value="Immunoglobulin"/>
    <property type="match status" value="1"/>
</dbReference>
<reference evidence="4" key="1">
    <citation type="submission" date="2021-10" db="EMBL/GenBank/DDBJ databases">
        <title>Tropical sea cucumber genome reveals ecological adaptation and Cuvierian tubules defense mechanism.</title>
        <authorList>
            <person name="Chen T."/>
        </authorList>
    </citation>
    <scope>NUCLEOTIDE SEQUENCE</scope>
    <source>
        <strain evidence="4">Nanhai2018</strain>
        <tissue evidence="4">Muscle</tissue>
    </source>
</reference>